<evidence type="ECO:0000313" key="3">
    <source>
        <dbReference type="Proteomes" id="UP001310290"/>
    </source>
</evidence>
<reference evidence="2" key="1">
    <citation type="submission" date="2023-04" db="EMBL/GenBank/DDBJ databases">
        <title>Genomic diversity of scab-causing Streptomyces spp. in the province of Quebec, Canada.</title>
        <authorList>
            <person name="Biessy A."/>
            <person name="Cadieux M."/>
            <person name="Ciotola M."/>
            <person name="Filion M."/>
        </authorList>
    </citation>
    <scope>NUCLEOTIDE SEQUENCE</scope>
    <source>
        <strain evidence="2">B21-115</strain>
    </source>
</reference>
<name>A0ABU8AIB6_9ACTN</name>
<gene>
    <name evidence="2" type="ORF">QBA35_08585</name>
</gene>
<dbReference type="EMBL" id="JARULZ010000001">
    <property type="protein sequence ID" value="MEH0633428.1"/>
    <property type="molecule type" value="Genomic_DNA"/>
</dbReference>
<proteinExistence type="predicted"/>
<sequence>MSHGADRGRGADPSHGAERRGRAGRVTRGTGGLGLRGVVGRLRAALAPSRSAAEMRKLTAGLSKAVRGRLDGPVGVRELGAALCAEMSARRGGRPVKLRFERFPDGIGVTGLWMEFPDFDLVIVEERAETVQQLVILGHELWHMHAGHCHHPLPGPDSAALTQPGPDSAALALSDGVAERDEPGAPDASHASVGTASALPPLSPELSAALGQGGTPIAARNGSHESDEQEAEDFGHRLATAFRPWVDAGPGGSADAAHPGDPADPVGQAIQACLGYRRPRG</sequence>
<accession>A0ABU8AIB6</accession>
<feature type="compositionally biased region" description="Basic and acidic residues" evidence="1">
    <location>
        <begin position="1"/>
        <end position="21"/>
    </location>
</feature>
<evidence type="ECO:0000313" key="2">
    <source>
        <dbReference type="EMBL" id="MEH0633428.1"/>
    </source>
</evidence>
<feature type="compositionally biased region" description="Low complexity" evidence="1">
    <location>
        <begin position="196"/>
        <end position="210"/>
    </location>
</feature>
<organism evidence="2 3">
    <name type="scientific">Streptomyces bottropensis</name>
    <dbReference type="NCBI Taxonomy" id="42235"/>
    <lineage>
        <taxon>Bacteria</taxon>
        <taxon>Bacillati</taxon>
        <taxon>Actinomycetota</taxon>
        <taxon>Actinomycetes</taxon>
        <taxon>Kitasatosporales</taxon>
        <taxon>Streptomycetaceae</taxon>
        <taxon>Streptomyces</taxon>
    </lineage>
</organism>
<keyword evidence="3" id="KW-1185">Reference proteome</keyword>
<feature type="compositionally biased region" description="Low complexity" evidence="1">
    <location>
        <begin position="253"/>
        <end position="265"/>
    </location>
</feature>
<comment type="caution">
    <text evidence="2">The sequence shown here is derived from an EMBL/GenBank/DDBJ whole genome shotgun (WGS) entry which is preliminary data.</text>
</comment>
<dbReference type="Proteomes" id="UP001310290">
    <property type="component" value="Unassembled WGS sequence"/>
</dbReference>
<feature type="region of interest" description="Disordered" evidence="1">
    <location>
        <begin position="177"/>
        <end position="267"/>
    </location>
</feature>
<evidence type="ECO:0000256" key="1">
    <source>
        <dbReference type="SAM" id="MobiDB-lite"/>
    </source>
</evidence>
<feature type="region of interest" description="Disordered" evidence="1">
    <location>
        <begin position="1"/>
        <end position="30"/>
    </location>
</feature>
<dbReference type="RefSeq" id="WP_334658182.1">
    <property type="nucleotide sequence ID" value="NZ_JARULZ010000001.1"/>
</dbReference>
<protein>
    <submittedName>
        <fullName evidence="2">Toxin-antitoxin system, toxin component</fullName>
    </submittedName>
</protein>